<name>A0A1R3I9A2_COCAP</name>
<accession>A0A1R3I9A2</accession>
<dbReference type="STRING" id="210143.A0A1R3I9A2"/>
<feature type="compositionally biased region" description="Pro residues" evidence="1">
    <location>
        <begin position="295"/>
        <end position="317"/>
    </location>
</feature>
<dbReference type="OMA" id="EWEPMKD"/>
<dbReference type="Proteomes" id="UP000188268">
    <property type="component" value="Unassembled WGS sequence"/>
</dbReference>
<dbReference type="PANTHER" id="PTHR31205:SF69">
    <property type="entry name" value="ACTIN CROSS-LINKING PROTEIN (DUF569)"/>
    <property type="match status" value="1"/>
</dbReference>
<dbReference type="AlphaFoldDB" id="A0A1R3I9A2"/>
<dbReference type="Pfam" id="PF04601">
    <property type="entry name" value="DUF569"/>
    <property type="match status" value="2"/>
</dbReference>
<evidence type="ECO:0000259" key="2">
    <source>
        <dbReference type="Pfam" id="PF04601"/>
    </source>
</evidence>
<evidence type="ECO:0000313" key="4">
    <source>
        <dbReference type="EMBL" id="OMO79165.1"/>
    </source>
</evidence>
<evidence type="ECO:0000259" key="3">
    <source>
        <dbReference type="Pfam" id="PF22932"/>
    </source>
</evidence>
<dbReference type="Gramene" id="OMO79165">
    <property type="protein sequence ID" value="OMO79165"/>
    <property type="gene ID" value="CCACVL1_13873"/>
</dbReference>
<feature type="domain" description="DUF569" evidence="2">
    <location>
        <begin position="214"/>
        <end position="280"/>
    </location>
</feature>
<protein>
    <recommendedName>
        <fullName evidence="6">DUF569 domain-containing protein</fullName>
    </recommendedName>
</protein>
<dbReference type="Pfam" id="PF22932">
    <property type="entry name" value="Ubiq_DUF_assoc"/>
    <property type="match status" value="1"/>
</dbReference>
<organism evidence="4 5">
    <name type="scientific">Corchorus capsularis</name>
    <name type="common">Jute</name>
    <dbReference type="NCBI Taxonomy" id="210143"/>
    <lineage>
        <taxon>Eukaryota</taxon>
        <taxon>Viridiplantae</taxon>
        <taxon>Streptophyta</taxon>
        <taxon>Embryophyta</taxon>
        <taxon>Tracheophyta</taxon>
        <taxon>Spermatophyta</taxon>
        <taxon>Magnoliopsida</taxon>
        <taxon>eudicotyledons</taxon>
        <taxon>Gunneridae</taxon>
        <taxon>Pentapetalae</taxon>
        <taxon>rosids</taxon>
        <taxon>malvids</taxon>
        <taxon>Malvales</taxon>
        <taxon>Malvaceae</taxon>
        <taxon>Grewioideae</taxon>
        <taxon>Apeibeae</taxon>
        <taxon>Corchorus</taxon>
    </lineage>
</organism>
<evidence type="ECO:0000256" key="1">
    <source>
        <dbReference type="SAM" id="MobiDB-lite"/>
    </source>
</evidence>
<sequence length="447" mass="50201">MEFFHKAKAVRLRSHLGKYLVAYEDEETVRQSRNGSSQRARWTVQFVQGDTHLIRLKSVYNKYLTATNEPFLLGMTGKKVMQAIPSSKHDHSSIDWEPITDRNQVKLRTRSSGKFLRANGGTPPWRNSVTHDVPHRTATQDWILWEVDIVDILESSDFPSSDFSSSIASSFSSFSTFSSNSDLPALLVSDSFDEHAFRTQASNFLDFVLANLESGKKVSQSLPKRLDSSVEWEPIRDGVQVRLRTRYGQYLRANAGLPPWRNSVTHDVPHRTATQDWVLWDVDIVEFRKKDPDPDPPPPPAPVLSPSPTFSPPPVEIPQPIDRIDSDRSDPGSPSAISLRGPRMGRVESDDSFCSRSRVSFEGRVINYEVIDDDGNVDEAIGERTFTFKGSGVEELKQMLQEEAGVNEEVCICSRNPLNGQLYPLRLHLPPNNAAMNLVVVPLSSKG</sequence>
<dbReference type="InterPro" id="IPR054726">
    <property type="entry name" value="Ubiq_DUF569-assoc"/>
</dbReference>
<dbReference type="OrthoDB" id="2432302at2759"/>
<evidence type="ECO:0000313" key="5">
    <source>
        <dbReference type="Proteomes" id="UP000188268"/>
    </source>
</evidence>
<dbReference type="SUPFAM" id="SSF50405">
    <property type="entry name" value="Actin-crosslinking proteins"/>
    <property type="match status" value="1"/>
</dbReference>
<dbReference type="CDD" id="cd23340">
    <property type="entry name" value="beta-trefoil_FSCN_ACP-like"/>
    <property type="match status" value="1"/>
</dbReference>
<evidence type="ECO:0008006" key="6">
    <source>
        <dbReference type="Google" id="ProtNLM"/>
    </source>
</evidence>
<feature type="region of interest" description="Disordered" evidence="1">
    <location>
        <begin position="288"/>
        <end position="351"/>
    </location>
</feature>
<keyword evidence="5" id="KW-1185">Reference proteome</keyword>
<gene>
    <name evidence="4" type="ORF">CCACVL1_13873</name>
</gene>
<dbReference type="FunFam" id="2.80.10.50:FF:000067">
    <property type="entry name" value="BnaC05g19630D protein"/>
    <property type="match status" value="1"/>
</dbReference>
<feature type="domain" description="DUF569" evidence="2">
    <location>
        <begin position="1"/>
        <end position="145"/>
    </location>
</feature>
<comment type="caution">
    <text evidence="4">The sequence shown here is derived from an EMBL/GenBank/DDBJ whole genome shotgun (WGS) entry which is preliminary data.</text>
</comment>
<reference evidence="4 5" key="1">
    <citation type="submission" date="2013-09" db="EMBL/GenBank/DDBJ databases">
        <title>Corchorus capsularis genome sequencing.</title>
        <authorList>
            <person name="Alam M."/>
            <person name="Haque M.S."/>
            <person name="Islam M.S."/>
            <person name="Emdad E.M."/>
            <person name="Islam M.M."/>
            <person name="Ahmed B."/>
            <person name="Halim A."/>
            <person name="Hossen Q.M.M."/>
            <person name="Hossain M.Z."/>
            <person name="Ahmed R."/>
            <person name="Khan M.M."/>
            <person name="Islam R."/>
            <person name="Rashid M.M."/>
            <person name="Khan S.A."/>
            <person name="Rahman M.S."/>
            <person name="Alam M."/>
        </authorList>
    </citation>
    <scope>NUCLEOTIDE SEQUENCE [LARGE SCALE GENOMIC DNA]</scope>
    <source>
        <strain evidence="5">cv. CVL-1</strain>
        <tissue evidence="4">Whole seedling</tissue>
    </source>
</reference>
<dbReference type="InterPro" id="IPR008999">
    <property type="entry name" value="Actin-crosslinking"/>
</dbReference>
<dbReference type="Gene3D" id="2.80.10.50">
    <property type="match status" value="1"/>
</dbReference>
<dbReference type="PANTHER" id="PTHR31205">
    <property type="entry name" value="ACTIN CROSS-LINKING PROTEIN (DUF569)"/>
    <property type="match status" value="1"/>
</dbReference>
<proteinExistence type="predicted"/>
<feature type="domain" description="DUF569" evidence="3">
    <location>
        <begin position="363"/>
        <end position="441"/>
    </location>
</feature>
<dbReference type="EMBL" id="AWWV01010456">
    <property type="protein sequence ID" value="OMO79165.1"/>
    <property type="molecule type" value="Genomic_DNA"/>
</dbReference>
<dbReference type="InterPro" id="IPR007679">
    <property type="entry name" value="DUF569"/>
</dbReference>